<name>A0AAP0E8W2_9MAGN</name>
<gene>
    <name evidence="2" type="ORF">Scep_027901</name>
</gene>
<dbReference type="EMBL" id="JBBNAG010000012">
    <property type="protein sequence ID" value="KAK9088819.1"/>
    <property type="molecule type" value="Genomic_DNA"/>
</dbReference>
<evidence type="ECO:0000256" key="1">
    <source>
        <dbReference type="SAM" id="MobiDB-lite"/>
    </source>
</evidence>
<reference evidence="2 3" key="1">
    <citation type="submission" date="2024-01" db="EMBL/GenBank/DDBJ databases">
        <title>Genome assemblies of Stephania.</title>
        <authorList>
            <person name="Yang L."/>
        </authorList>
    </citation>
    <scope>NUCLEOTIDE SEQUENCE [LARGE SCALE GENOMIC DNA]</scope>
    <source>
        <strain evidence="2">JXDWG</strain>
        <tissue evidence="2">Leaf</tissue>
    </source>
</reference>
<evidence type="ECO:0000313" key="3">
    <source>
        <dbReference type="Proteomes" id="UP001419268"/>
    </source>
</evidence>
<feature type="region of interest" description="Disordered" evidence="1">
    <location>
        <begin position="1"/>
        <end position="65"/>
    </location>
</feature>
<dbReference type="AlphaFoldDB" id="A0AAP0E8W2"/>
<proteinExistence type="predicted"/>
<comment type="caution">
    <text evidence="2">The sequence shown here is derived from an EMBL/GenBank/DDBJ whole genome shotgun (WGS) entry which is preliminary data.</text>
</comment>
<keyword evidence="3" id="KW-1185">Reference proteome</keyword>
<feature type="compositionally biased region" description="Basic and acidic residues" evidence="1">
    <location>
        <begin position="1"/>
        <end position="11"/>
    </location>
</feature>
<sequence length="65" mass="7224">MASRKWLHDDGGTMPARAADDGSRAKRWRDAERRGKQRGGRAAAARAMAAIPAAARHDNELRRDR</sequence>
<accession>A0AAP0E8W2</accession>
<feature type="compositionally biased region" description="Basic and acidic residues" evidence="1">
    <location>
        <begin position="18"/>
        <end position="34"/>
    </location>
</feature>
<feature type="compositionally biased region" description="Basic and acidic residues" evidence="1">
    <location>
        <begin position="55"/>
        <end position="65"/>
    </location>
</feature>
<protein>
    <submittedName>
        <fullName evidence="2">Uncharacterized protein</fullName>
    </submittedName>
</protein>
<evidence type="ECO:0000313" key="2">
    <source>
        <dbReference type="EMBL" id="KAK9088819.1"/>
    </source>
</evidence>
<dbReference type="Proteomes" id="UP001419268">
    <property type="component" value="Unassembled WGS sequence"/>
</dbReference>
<feature type="compositionally biased region" description="Low complexity" evidence="1">
    <location>
        <begin position="40"/>
        <end position="54"/>
    </location>
</feature>
<organism evidence="2 3">
    <name type="scientific">Stephania cephalantha</name>
    <dbReference type="NCBI Taxonomy" id="152367"/>
    <lineage>
        <taxon>Eukaryota</taxon>
        <taxon>Viridiplantae</taxon>
        <taxon>Streptophyta</taxon>
        <taxon>Embryophyta</taxon>
        <taxon>Tracheophyta</taxon>
        <taxon>Spermatophyta</taxon>
        <taxon>Magnoliopsida</taxon>
        <taxon>Ranunculales</taxon>
        <taxon>Menispermaceae</taxon>
        <taxon>Menispermoideae</taxon>
        <taxon>Cissampelideae</taxon>
        <taxon>Stephania</taxon>
    </lineage>
</organism>